<name>A0ABX0JWW5_9PROT</name>
<dbReference type="PANTHER" id="PTHR44846:SF1">
    <property type="entry name" value="MANNOSYL-D-GLYCERATE TRANSPORT_METABOLISM SYSTEM REPRESSOR MNGR-RELATED"/>
    <property type="match status" value="1"/>
</dbReference>
<dbReference type="InterPro" id="IPR000524">
    <property type="entry name" value="Tscrpt_reg_HTH_GntR"/>
</dbReference>
<dbReference type="Pfam" id="PF07702">
    <property type="entry name" value="UTRA"/>
    <property type="match status" value="1"/>
</dbReference>
<dbReference type="Gene3D" id="3.40.1410.10">
    <property type="entry name" value="Chorismate lyase-like"/>
    <property type="match status" value="1"/>
</dbReference>
<dbReference type="InterPro" id="IPR011663">
    <property type="entry name" value="UTRA"/>
</dbReference>
<evidence type="ECO:0000313" key="5">
    <source>
        <dbReference type="EMBL" id="NHN85989.1"/>
    </source>
</evidence>
<dbReference type="InterPro" id="IPR050679">
    <property type="entry name" value="Bact_HTH_transcr_reg"/>
</dbReference>
<dbReference type="InterPro" id="IPR036390">
    <property type="entry name" value="WH_DNA-bd_sf"/>
</dbReference>
<keyword evidence="2" id="KW-0238">DNA-binding</keyword>
<dbReference type="SUPFAM" id="SSF46785">
    <property type="entry name" value="Winged helix' DNA-binding domain"/>
    <property type="match status" value="1"/>
</dbReference>
<dbReference type="SUPFAM" id="SSF64288">
    <property type="entry name" value="Chorismate lyase-like"/>
    <property type="match status" value="1"/>
</dbReference>
<reference evidence="5 6" key="1">
    <citation type="journal article" date="2020" name="Int. J. Syst. Evol. Microbiol.">
        <title>Novel acetic acid bacteria from cider fermentations: Acetobacter conturbans sp. nov. and Acetobacter fallax sp. nov.</title>
        <authorList>
            <person name="Sombolestani A.S."/>
            <person name="Cleenwerck I."/>
            <person name="Cnockaert M."/>
            <person name="Borremans W."/>
            <person name="Wieme A.D."/>
            <person name="De Vuyst L."/>
            <person name="Vandamme P."/>
        </authorList>
    </citation>
    <scope>NUCLEOTIDE SEQUENCE [LARGE SCALE GENOMIC DNA]</scope>
    <source>
        <strain evidence="5 6">LMG 30640</strain>
    </source>
</reference>
<keyword evidence="1" id="KW-0805">Transcription regulation</keyword>
<dbReference type="Gene3D" id="1.10.10.10">
    <property type="entry name" value="Winged helix-like DNA-binding domain superfamily/Winged helix DNA-binding domain"/>
    <property type="match status" value="1"/>
</dbReference>
<accession>A0ABX0JWW5</accession>
<dbReference type="Proteomes" id="UP000635278">
    <property type="component" value="Unassembled WGS sequence"/>
</dbReference>
<dbReference type="PRINTS" id="PR00035">
    <property type="entry name" value="HTHGNTR"/>
</dbReference>
<feature type="domain" description="HTH gntR-type" evidence="4">
    <location>
        <begin position="18"/>
        <end position="85"/>
    </location>
</feature>
<dbReference type="EMBL" id="WOTB01000024">
    <property type="protein sequence ID" value="NHN85989.1"/>
    <property type="molecule type" value="Genomic_DNA"/>
</dbReference>
<comment type="caution">
    <text evidence="5">The sequence shown here is derived from an EMBL/GenBank/DDBJ whole genome shotgun (WGS) entry which is preliminary data.</text>
</comment>
<gene>
    <name evidence="5" type="ORF">GOB93_15265</name>
</gene>
<evidence type="ECO:0000313" key="6">
    <source>
        <dbReference type="Proteomes" id="UP000635278"/>
    </source>
</evidence>
<dbReference type="SMART" id="SM00866">
    <property type="entry name" value="UTRA"/>
    <property type="match status" value="1"/>
</dbReference>
<evidence type="ECO:0000256" key="3">
    <source>
        <dbReference type="ARBA" id="ARBA00023163"/>
    </source>
</evidence>
<dbReference type="CDD" id="cd07377">
    <property type="entry name" value="WHTH_GntR"/>
    <property type="match status" value="1"/>
</dbReference>
<dbReference type="InterPro" id="IPR036388">
    <property type="entry name" value="WH-like_DNA-bd_sf"/>
</dbReference>
<evidence type="ECO:0000256" key="2">
    <source>
        <dbReference type="ARBA" id="ARBA00023125"/>
    </source>
</evidence>
<dbReference type="RefSeq" id="WP_173584383.1">
    <property type="nucleotide sequence ID" value="NZ_WOTB01000024.1"/>
</dbReference>
<dbReference type="InterPro" id="IPR028978">
    <property type="entry name" value="Chorismate_lyase_/UTRA_dom_sf"/>
</dbReference>
<dbReference type="SMART" id="SM00345">
    <property type="entry name" value="HTH_GNTR"/>
    <property type="match status" value="1"/>
</dbReference>
<organism evidence="5 6">
    <name type="scientific">Acetobacter musti</name>
    <dbReference type="NCBI Taxonomy" id="864732"/>
    <lineage>
        <taxon>Bacteria</taxon>
        <taxon>Pseudomonadati</taxon>
        <taxon>Pseudomonadota</taxon>
        <taxon>Alphaproteobacteria</taxon>
        <taxon>Acetobacterales</taxon>
        <taxon>Acetobacteraceae</taxon>
        <taxon>Acetobacter</taxon>
    </lineage>
</organism>
<keyword evidence="6" id="KW-1185">Reference proteome</keyword>
<protein>
    <submittedName>
        <fullName evidence="5">UTRA domain-containing protein</fullName>
    </submittedName>
</protein>
<dbReference type="PROSITE" id="PS50949">
    <property type="entry name" value="HTH_GNTR"/>
    <property type="match status" value="1"/>
</dbReference>
<evidence type="ECO:0000259" key="4">
    <source>
        <dbReference type="PROSITE" id="PS50949"/>
    </source>
</evidence>
<dbReference type="Pfam" id="PF00392">
    <property type="entry name" value="GntR"/>
    <property type="match status" value="1"/>
</dbReference>
<dbReference type="PANTHER" id="PTHR44846">
    <property type="entry name" value="MANNOSYL-D-GLYCERATE TRANSPORT/METABOLISM SYSTEM REPRESSOR MNGR-RELATED"/>
    <property type="match status" value="1"/>
</dbReference>
<keyword evidence="3" id="KW-0804">Transcription</keyword>
<sequence>MTGGGDTLASALDDTAPTSLYLQLAADIDRRIGQDARFMERLPSEAELCRLYAVSRITVRQALSHLAERGLVVRRHGRGTFVSDVRRDGRQSAIYSLGDVLAAQGLAPETELLTFGEAAPPPDVRQALGLKDRALFLRRGFRVNDNPVAVTEVWYPPEFIDLISRDVARSMSSALILTRHLRLSIDHADVSISLQKTDDETARWLGMTKNAALMSITRVTFCADRGALEHSRILLSTGKAEFRVDAEGRIEPALIA</sequence>
<evidence type="ECO:0000256" key="1">
    <source>
        <dbReference type="ARBA" id="ARBA00023015"/>
    </source>
</evidence>
<proteinExistence type="predicted"/>